<protein>
    <submittedName>
        <fullName evidence="2">Uma2 family endonuclease</fullName>
    </submittedName>
</protein>
<dbReference type="PANTHER" id="PTHR36558:SF1">
    <property type="entry name" value="RESTRICTION ENDONUCLEASE DOMAIN-CONTAINING PROTEIN-RELATED"/>
    <property type="match status" value="1"/>
</dbReference>
<keyword evidence="2" id="KW-0255">Endonuclease</keyword>
<evidence type="ECO:0000313" key="2">
    <source>
        <dbReference type="EMBL" id="HFH28777.1"/>
    </source>
</evidence>
<dbReference type="GO" id="GO:0004519">
    <property type="term" value="F:endonuclease activity"/>
    <property type="evidence" value="ECO:0007669"/>
    <property type="project" value="UniProtKB-KW"/>
</dbReference>
<dbReference type="SUPFAM" id="SSF52980">
    <property type="entry name" value="Restriction endonuclease-like"/>
    <property type="match status" value="1"/>
</dbReference>
<comment type="caution">
    <text evidence="2">The sequence shown here is derived from an EMBL/GenBank/DDBJ whole genome shotgun (WGS) entry which is preliminary data.</text>
</comment>
<proteinExistence type="predicted"/>
<feature type="domain" description="Putative restriction endonuclease" evidence="1">
    <location>
        <begin position="23"/>
        <end position="184"/>
    </location>
</feature>
<keyword evidence="2" id="KW-0540">Nuclease</keyword>
<dbReference type="Gene3D" id="3.90.1570.10">
    <property type="entry name" value="tt1808, chain A"/>
    <property type="match status" value="1"/>
</dbReference>
<organism evidence="2">
    <name type="scientific">Gracilinema caldarium</name>
    <dbReference type="NCBI Taxonomy" id="215591"/>
    <lineage>
        <taxon>Bacteria</taxon>
        <taxon>Pseudomonadati</taxon>
        <taxon>Spirochaetota</taxon>
        <taxon>Spirochaetia</taxon>
        <taxon>Spirochaetales</taxon>
        <taxon>Breznakiellaceae</taxon>
        <taxon>Gracilinema</taxon>
    </lineage>
</organism>
<reference evidence="2" key="1">
    <citation type="journal article" date="2020" name="mSystems">
        <title>Genome- and Community-Level Interaction Insights into Carbon Utilization and Element Cycling Functions of Hydrothermarchaeota in Hydrothermal Sediment.</title>
        <authorList>
            <person name="Zhou Z."/>
            <person name="Liu Y."/>
            <person name="Xu W."/>
            <person name="Pan J."/>
            <person name="Luo Z.H."/>
            <person name="Li M."/>
        </authorList>
    </citation>
    <scope>NUCLEOTIDE SEQUENCE [LARGE SCALE GENOMIC DNA]</scope>
    <source>
        <strain evidence="2">SpSt-503</strain>
    </source>
</reference>
<dbReference type="InterPro" id="IPR008538">
    <property type="entry name" value="Uma2"/>
</dbReference>
<dbReference type="EMBL" id="DSVL01000142">
    <property type="protein sequence ID" value="HFH28777.1"/>
    <property type="molecule type" value="Genomic_DNA"/>
</dbReference>
<dbReference type="CDD" id="cd06260">
    <property type="entry name" value="DUF820-like"/>
    <property type="match status" value="1"/>
</dbReference>
<name>A0A7C3E499_9SPIR</name>
<dbReference type="Pfam" id="PF05685">
    <property type="entry name" value="Uma2"/>
    <property type="match status" value="1"/>
</dbReference>
<sequence length="188" mass="21176">MPQTHGTSALKEGERFTLKDWRAWPSNERWELISGVAYSMSPAPRVAHQEKAGDLFAELRNYLKGKPCKVYIAPLDVFLEEDAESGETVVEPDVLALCDTSKIQDDGIHGAPDFIAEVLSESTAHKDLGLKRELYERVGVREYWIIHSDTGFVYQYILTDGRYGPVREYRAGESIASAVFAGFTWVCR</sequence>
<dbReference type="InterPro" id="IPR012296">
    <property type="entry name" value="Nuclease_put_TT1808"/>
</dbReference>
<accession>A0A7C3E499</accession>
<evidence type="ECO:0000259" key="1">
    <source>
        <dbReference type="Pfam" id="PF05685"/>
    </source>
</evidence>
<keyword evidence="2" id="KW-0378">Hydrolase</keyword>
<gene>
    <name evidence="2" type="ORF">ENS59_04605</name>
</gene>
<dbReference type="AlphaFoldDB" id="A0A7C3E499"/>
<dbReference type="PANTHER" id="PTHR36558">
    <property type="entry name" value="GLR1098 PROTEIN"/>
    <property type="match status" value="1"/>
</dbReference>
<dbReference type="InterPro" id="IPR011335">
    <property type="entry name" value="Restrct_endonuc-II-like"/>
</dbReference>